<evidence type="ECO:0000313" key="1">
    <source>
        <dbReference type="EMBL" id="GAA0629563.1"/>
    </source>
</evidence>
<protein>
    <recommendedName>
        <fullName evidence="3">Uracil-DNA glycosylase</fullName>
    </recommendedName>
</protein>
<name>A0ABP3S9F4_9CAUL</name>
<organism evidence="1 2">
    <name type="scientific">Brevundimonas kwangchunensis</name>
    <dbReference type="NCBI Taxonomy" id="322163"/>
    <lineage>
        <taxon>Bacteria</taxon>
        <taxon>Pseudomonadati</taxon>
        <taxon>Pseudomonadota</taxon>
        <taxon>Alphaproteobacteria</taxon>
        <taxon>Caulobacterales</taxon>
        <taxon>Caulobacteraceae</taxon>
        <taxon>Brevundimonas</taxon>
    </lineage>
</organism>
<proteinExistence type="predicted"/>
<dbReference type="Proteomes" id="UP001501352">
    <property type="component" value="Unassembled WGS sequence"/>
</dbReference>
<evidence type="ECO:0008006" key="3">
    <source>
        <dbReference type="Google" id="ProtNLM"/>
    </source>
</evidence>
<dbReference type="EMBL" id="BAAAGA010000008">
    <property type="protein sequence ID" value="GAA0629563.1"/>
    <property type="molecule type" value="Genomic_DNA"/>
</dbReference>
<comment type="caution">
    <text evidence="1">The sequence shown here is derived from an EMBL/GenBank/DDBJ whole genome shotgun (WGS) entry which is preliminary data.</text>
</comment>
<gene>
    <name evidence="1" type="ORF">GCM10009422_28800</name>
</gene>
<sequence>MVHASAVRIDKRSCRPCEVIFYGHNPPPFAPRDLPRGRLIQSTAPEDPIKAARFREEIAALGYPLDFDQGAASERK</sequence>
<accession>A0ABP3S9F4</accession>
<reference evidence="2" key="1">
    <citation type="journal article" date="2019" name="Int. J. Syst. Evol. Microbiol.">
        <title>The Global Catalogue of Microorganisms (GCM) 10K type strain sequencing project: providing services to taxonomists for standard genome sequencing and annotation.</title>
        <authorList>
            <consortium name="The Broad Institute Genomics Platform"/>
            <consortium name="The Broad Institute Genome Sequencing Center for Infectious Disease"/>
            <person name="Wu L."/>
            <person name="Ma J."/>
        </authorList>
    </citation>
    <scope>NUCLEOTIDE SEQUENCE [LARGE SCALE GENOMIC DNA]</scope>
    <source>
        <strain evidence="2">JCM 12928</strain>
    </source>
</reference>
<keyword evidence="2" id="KW-1185">Reference proteome</keyword>
<evidence type="ECO:0000313" key="2">
    <source>
        <dbReference type="Proteomes" id="UP001501352"/>
    </source>
</evidence>